<evidence type="ECO:0000313" key="2">
    <source>
        <dbReference type="EMBL" id="KIJ97592.1"/>
    </source>
</evidence>
<name>A0A0C9XNL1_9AGAR</name>
<dbReference type="HOGENOM" id="CLU_2850038_0_0_1"/>
<dbReference type="AlphaFoldDB" id="A0A0C9XNL1"/>
<dbReference type="EMBL" id="KN838689">
    <property type="protein sequence ID" value="KIJ97592.1"/>
    <property type="molecule type" value="Genomic_DNA"/>
</dbReference>
<evidence type="ECO:0000256" key="1">
    <source>
        <dbReference type="SAM" id="SignalP"/>
    </source>
</evidence>
<organism evidence="2 3">
    <name type="scientific">Laccaria amethystina LaAM-08-1</name>
    <dbReference type="NCBI Taxonomy" id="1095629"/>
    <lineage>
        <taxon>Eukaryota</taxon>
        <taxon>Fungi</taxon>
        <taxon>Dikarya</taxon>
        <taxon>Basidiomycota</taxon>
        <taxon>Agaricomycotina</taxon>
        <taxon>Agaricomycetes</taxon>
        <taxon>Agaricomycetidae</taxon>
        <taxon>Agaricales</taxon>
        <taxon>Agaricineae</taxon>
        <taxon>Hydnangiaceae</taxon>
        <taxon>Laccaria</taxon>
    </lineage>
</organism>
<protein>
    <recommendedName>
        <fullName evidence="4">Secreted protein</fullName>
    </recommendedName>
</protein>
<feature type="chain" id="PRO_5002206369" description="Secreted protein" evidence="1">
    <location>
        <begin position="22"/>
        <end position="65"/>
    </location>
</feature>
<keyword evidence="3" id="KW-1185">Reference proteome</keyword>
<gene>
    <name evidence="2" type="ORF">K443DRAFT_240198</name>
</gene>
<evidence type="ECO:0000313" key="3">
    <source>
        <dbReference type="Proteomes" id="UP000054477"/>
    </source>
</evidence>
<feature type="signal peptide" evidence="1">
    <location>
        <begin position="1"/>
        <end position="21"/>
    </location>
</feature>
<proteinExistence type="predicted"/>
<accession>A0A0C9XNL1</accession>
<reference evidence="3" key="2">
    <citation type="submission" date="2015-01" db="EMBL/GenBank/DDBJ databases">
        <title>Evolutionary Origins and Diversification of the Mycorrhizal Mutualists.</title>
        <authorList>
            <consortium name="DOE Joint Genome Institute"/>
            <consortium name="Mycorrhizal Genomics Consortium"/>
            <person name="Kohler A."/>
            <person name="Kuo A."/>
            <person name="Nagy L.G."/>
            <person name="Floudas D."/>
            <person name="Copeland A."/>
            <person name="Barry K.W."/>
            <person name="Cichocki N."/>
            <person name="Veneault-Fourrey C."/>
            <person name="LaButti K."/>
            <person name="Lindquist E.A."/>
            <person name="Lipzen A."/>
            <person name="Lundell T."/>
            <person name="Morin E."/>
            <person name="Murat C."/>
            <person name="Riley R."/>
            <person name="Ohm R."/>
            <person name="Sun H."/>
            <person name="Tunlid A."/>
            <person name="Henrissat B."/>
            <person name="Grigoriev I.V."/>
            <person name="Hibbett D.S."/>
            <person name="Martin F."/>
        </authorList>
    </citation>
    <scope>NUCLEOTIDE SEQUENCE [LARGE SCALE GENOMIC DNA]</scope>
    <source>
        <strain evidence="3">LaAM-08-1</strain>
    </source>
</reference>
<evidence type="ECO:0008006" key="4">
    <source>
        <dbReference type="Google" id="ProtNLM"/>
    </source>
</evidence>
<sequence length="65" mass="7402">MAARFLACAQILFFFLRNQSTLEWQATWQQQPGLDPCTFLTTQKRNLRAAWTSSPTMKSGGIFST</sequence>
<dbReference type="Proteomes" id="UP000054477">
    <property type="component" value="Unassembled WGS sequence"/>
</dbReference>
<keyword evidence="1" id="KW-0732">Signal</keyword>
<reference evidence="2 3" key="1">
    <citation type="submission" date="2014-04" db="EMBL/GenBank/DDBJ databases">
        <authorList>
            <consortium name="DOE Joint Genome Institute"/>
            <person name="Kuo A."/>
            <person name="Kohler A."/>
            <person name="Nagy L.G."/>
            <person name="Floudas D."/>
            <person name="Copeland A."/>
            <person name="Barry K.W."/>
            <person name="Cichocki N."/>
            <person name="Veneault-Fourrey C."/>
            <person name="LaButti K."/>
            <person name="Lindquist E.A."/>
            <person name="Lipzen A."/>
            <person name="Lundell T."/>
            <person name="Morin E."/>
            <person name="Murat C."/>
            <person name="Sun H."/>
            <person name="Tunlid A."/>
            <person name="Henrissat B."/>
            <person name="Grigoriev I.V."/>
            <person name="Hibbett D.S."/>
            <person name="Martin F."/>
            <person name="Nordberg H.P."/>
            <person name="Cantor M.N."/>
            <person name="Hua S.X."/>
        </authorList>
    </citation>
    <scope>NUCLEOTIDE SEQUENCE [LARGE SCALE GENOMIC DNA]</scope>
    <source>
        <strain evidence="2 3">LaAM-08-1</strain>
    </source>
</reference>